<feature type="compositionally biased region" description="Low complexity" evidence="1">
    <location>
        <begin position="366"/>
        <end position="376"/>
    </location>
</feature>
<feature type="region of interest" description="Disordered" evidence="1">
    <location>
        <begin position="797"/>
        <end position="847"/>
    </location>
</feature>
<protein>
    <submittedName>
        <fullName evidence="2">Uncharacterized protein</fullName>
    </submittedName>
</protein>
<dbReference type="GeneID" id="9625395"/>
<name>D8THV2_VOLCA</name>
<proteinExistence type="predicted"/>
<feature type="region of interest" description="Disordered" evidence="1">
    <location>
        <begin position="104"/>
        <end position="127"/>
    </location>
</feature>
<sequence>MDLYSSMEPSPLPVKPPAPEKILNEAWSRHADSKSNVGSKPRKPAAYRPHVGLSRFQYGDGEYLASVANFQQYHEPIKSEIEPLPEMLELVQTTRTMARTARAGFAAGSGGGGSKPPSLESLRRRHSACDRHISRIQASDSGEGGEDEEADVEEFGMKSDGADDSGRATAASTGSSDTDDSDCGAGRRYGRPAAAAAVPIRATRRRQSTPTNLGIPGLENHSRPAVLPARLSSVESIPVQNEYVSGAGAADDASTEPSARQGVLSPLEPTAPGRRRSSSGVSGSGAAALSVSRAAAAARRSALCATPTAAEAPNASAGAAGAAATPAFTSPTHDTHPTPAVADVVQLDRVSQMLHDLRRAKCHEPSTATSTSTSAAVGPLGSNTRQPSRKQRSGAATGPNETSNGAASASGGVSGGMRDRRRNGVRQGGATGTGDASFDSGPRPFAATTITTTTATTAATSRRESRTNLTSLSQSQLQHQQLSLPLTSVSTSGEAAAAVPPPSLQQQRTRRVGSEYWNSETSLLDFTEDDLTSSMATGTAAAAATTTTTVRSGGCARYPSSSGAAAEPPPPPPPPPHPSSCWPSRMPPLMSAVAGELADAAMDAATAAVAGPATAKAVAVMATAAPAARSPVVPFRSRSQATVNLHQSYNQQPRPQQQSPPPAPRVSGGAPLGGWTCRQSMQRNMGGQTDTASGSDAATTVTAVTAFLHSVHFAADICSFSRGRSSENSLGSFSGGGAAEDGGGGGGGGGSAPNSGASSYRFQRAASGGSTSSGGGGGGGGAGALVTVSSENIIGHISPRMSDPQSAATVATAGGGGGGGGVSRPMSRLFGGLFPGNGGGAGGAGQR</sequence>
<feature type="region of interest" description="Disordered" evidence="1">
    <location>
        <begin position="542"/>
        <end position="583"/>
    </location>
</feature>
<feature type="compositionally biased region" description="Gly residues" evidence="1">
    <location>
        <begin position="813"/>
        <end position="822"/>
    </location>
</feature>
<dbReference type="RefSeq" id="XP_002945787.1">
    <property type="nucleotide sequence ID" value="XM_002945741.1"/>
</dbReference>
<feature type="compositionally biased region" description="Gly residues" evidence="1">
    <location>
        <begin position="733"/>
        <end position="751"/>
    </location>
</feature>
<feature type="compositionally biased region" description="Pro residues" evidence="1">
    <location>
        <begin position="567"/>
        <end position="578"/>
    </location>
</feature>
<feature type="region of interest" description="Disordered" evidence="1">
    <location>
        <begin position="157"/>
        <end position="221"/>
    </location>
</feature>
<dbReference type="AlphaFoldDB" id="D8THV2"/>
<feature type="compositionally biased region" description="Low complexity" evidence="1">
    <location>
        <begin position="167"/>
        <end position="176"/>
    </location>
</feature>
<dbReference type="KEGG" id="vcn:VOLCADRAFT_86098"/>
<feature type="region of interest" description="Disordered" evidence="1">
    <location>
        <begin position="725"/>
        <end position="782"/>
    </location>
</feature>
<accession>D8THV2</accession>
<dbReference type="InParanoid" id="D8THV2"/>
<feature type="compositionally biased region" description="Low complexity" evidence="1">
    <location>
        <begin position="446"/>
        <end position="460"/>
    </location>
</feature>
<evidence type="ECO:0000313" key="2">
    <source>
        <dbReference type="EMBL" id="EFJ52782.1"/>
    </source>
</evidence>
<dbReference type="Proteomes" id="UP000001058">
    <property type="component" value="Unassembled WGS sequence"/>
</dbReference>
<feature type="region of interest" description="Disordered" evidence="1">
    <location>
        <begin position="649"/>
        <end position="694"/>
    </location>
</feature>
<feature type="compositionally biased region" description="Basic and acidic residues" evidence="1">
    <location>
        <begin position="157"/>
        <end position="166"/>
    </location>
</feature>
<gene>
    <name evidence="2" type="ORF">VOLCADRAFT_86098</name>
</gene>
<feature type="compositionally biased region" description="Polar residues" evidence="1">
    <location>
        <begin position="677"/>
        <end position="688"/>
    </location>
</feature>
<feature type="compositionally biased region" description="Gly residues" evidence="1">
    <location>
        <begin position="771"/>
        <end position="782"/>
    </location>
</feature>
<dbReference type="OrthoDB" id="561503at2759"/>
<evidence type="ECO:0000256" key="1">
    <source>
        <dbReference type="SAM" id="MobiDB-lite"/>
    </source>
</evidence>
<evidence type="ECO:0000313" key="3">
    <source>
        <dbReference type="Proteomes" id="UP000001058"/>
    </source>
</evidence>
<dbReference type="EMBL" id="GL378323">
    <property type="protein sequence ID" value="EFJ52782.1"/>
    <property type="molecule type" value="Genomic_DNA"/>
</dbReference>
<organism evidence="3">
    <name type="scientific">Volvox carteri f. nagariensis</name>
    <dbReference type="NCBI Taxonomy" id="3068"/>
    <lineage>
        <taxon>Eukaryota</taxon>
        <taxon>Viridiplantae</taxon>
        <taxon>Chlorophyta</taxon>
        <taxon>core chlorophytes</taxon>
        <taxon>Chlorophyceae</taxon>
        <taxon>CS clade</taxon>
        <taxon>Chlamydomonadales</taxon>
        <taxon>Volvocaceae</taxon>
        <taxon>Volvox</taxon>
    </lineage>
</organism>
<feature type="region of interest" description="Disordered" evidence="1">
    <location>
        <begin position="247"/>
        <end position="284"/>
    </location>
</feature>
<reference evidence="2 3" key="1">
    <citation type="journal article" date="2010" name="Science">
        <title>Genomic analysis of organismal complexity in the multicellular green alga Volvox carteri.</title>
        <authorList>
            <person name="Prochnik S.E."/>
            <person name="Umen J."/>
            <person name="Nedelcu A.M."/>
            <person name="Hallmann A."/>
            <person name="Miller S.M."/>
            <person name="Nishii I."/>
            <person name="Ferris P."/>
            <person name="Kuo A."/>
            <person name="Mitros T."/>
            <person name="Fritz-Laylin L.K."/>
            <person name="Hellsten U."/>
            <person name="Chapman J."/>
            <person name="Simakov O."/>
            <person name="Rensing S.A."/>
            <person name="Terry A."/>
            <person name="Pangilinan J."/>
            <person name="Kapitonov V."/>
            <person name="Jurka J."/>
            <person name="Salamov A."/>
            <person name="Shapiro H."/>
            <person name="Schmutz J."/>
            <person name="Grimwood J."/>
            <person name="Lindquist E."/>
            <person name="Lucas S."/>
            <person name="Grigoriev I.V."/>
            <person name="Schmitt R."/>
            <person name="Kirk D."/>
            <person name="Rokhsar D.S."/>
        </authorList>
    </citation>
    <scope>NUCLEOTIDE SEQUENCE [LARGE SCALE GENOMIC DNA]</scope>
    <source>
        <strain evidence="3">f. Nagariensis / Eve</strain>
    </source>
</reference>
<feature type="compositionally biased region" description="Low complexity" evidence="1">
    <location>
        <begin position="183"/>
        <end position="201"/>
    </location>
</feature>
<feature type="compositionally biased region" description="Low complexity" evidence="1">
    <location>
        <begin position="469"/>
        <end position="488"/>
    </location>
</feature>
<keyword evidence="3" id="KW-1185">Reference proteome</keyword>
<feature type="region of interest" description="Disordered" evidence="1">
    <location>
        <begin position="360"/>
        <end position="516"/>
    </location>
</feature>
<feature type="compositionally biased region" description="Gly residues" evidence="1">
    <location>
        <begin position="833"/>
        <end position="847"/>
    </location>
</feature>
<feature type="region of interest" description="Disordered" evidence="1">
    <location>
        <begin position="26"/>
        <end position="48"/>
    </location>
</feature>
<feature type="compositionally biased region" description="Low complexity" evidence="1">
    <location>
        <begin position="752"/>
        <end position="770"/>
    </location>
</feature>